<sequence length="602" mass="66438">MPPYDMRFHDEGRSRDSPRHGRSSQSAFTFACHAPAPALKSKQPYEFHDSLMHEAILVASREDDDPVYRGDVRPRFSCSRMHPLGSYELPESADDLSEDEDEDQLMDDAPIKNGGVDDNRTDTGTDTSTAGNAPSSPATRDWTPDTHTRAWSPGVETETGVAAKPETPLSFIELLKRASASSVEPPATSSRERLGSPFTPLVPTPLPTSDTYNALSPMTPLVPTRPPTPDTYGIPSAMSSFSSRASTPTPRPRVVVTYMGRNHAKAQRERAELEEKLAAARHERAAARQAARQAPPTRRSRRVRQGRIGDQSWPAGLTVEDVLVIGHEQHILDIEAGPTPLVNKQGYVMAVVAGAPKGEVPGGKISITMRIFGHLGEAETFARFGIGFGEHGPKPDVIQTRHTGFKEIKWIQDSESFQAISDYQNHLFQQFAPKGYAEAVRKMGELRRLKNVHPPFPNSVFTTAEITYNDAPRVAWSRKNPDGAFNVMEVFTVCGNWAPDRIGVSLWEDKKLIMLRPGNTVMFPAGTKRFSFGTLAPSENMSILHQFCHAGVWCWVEKGGRSDAAFERDASADEIAAWDAKRAVRGKNAVRLFTKLKDVSIF</sequence>
<gene>
    <name evidence="2" type="ORF">DFH07DRAFT_963660</name>
</gene>
<feature type="region of interest" description="Disordered" evidence="1">
    <location>
        <begin position="1"/>
        <end position="28"/>
    </location>
</feature>
<feature type="compositionally biased region" description="Acidic residues" evidence="1">
    <location>
        <begin position="91"/>
        <end position="106"/>
    </location>
</feature>
<evidence type="ECO:0000313" key="3">
    <source>
        <dbReference type="Proteomes" id="UP001215280"/>
    </source>
</evidence>
<keyword evidence="3" id="KW-1185">Reference proteome</keyword>
<feature type="compositionally biased region" description="Low complexity" evidence="1">
    <location>
        <begin position="242"/>
        <end position="251"/>
    </location>
</feature>
<dbReference type="Proteomes" id="UP001215280">
    <property type="component" value="Unassembled WGS sequence"/>
</dbReference>
<comment type="caution">
    <text evidence="2">The sequence shown here is derived from an EMBL/GenBank/DDBJ whole genome shotgun (WGS) entry which is preliminary data.</text>
</comment>
<feature type="compositionally biased region" description="Basic and acidic residues" evidence="1">
    <location>
        <begin position="1"/>
        <end position="19"/>
    </location>
</feature>
<dbReference type="EMBL" id="JARJLG010000107">
    <property type="protein sequence ID" value="KAJ7744434.1"/>
    <property type="molecule type" value="Genomic_DNA"/>
</dbReference>
<proteinExistence type="predicted"/>
<name>A0AAD7IJC6_9AGAR</name>
<protein>
    <submittedName>
        <fullName evidence="2">Uncharacterized protein</fullName>
    </submittedName>
</protein>
<evidence type="ECO:0000256" key="1">
    <source>
        <dbReference type="SAM" id="MobiDB-lite"/>
    </source>
</evidence>
<feature type="region of interest" description="Disordered" evidence="1">
    <location>
        <begin position="179"/>
        <end position="251"/>
    </location>
</feature>
<feature type="compositionally biased region" description="Polar residues" evidence="1">
    <location>
        <begin position="124"/>
        <end position="138"/>
    </location>
</feature>
<feature type="compositionally biased region" description="Low complexity" evidence="1">
    <location>
        <begin position="287"/>
        <end position="297"/>
    </location>
</feature>
<evidence type="ECO:0000313" key="2">
    <source>
        <dbReference type="EMBL" id="KAJ7744434.1"/>
    </source>
</evidence>
<feature type="region of interest" description="Disordered" evidence="1">
    <location>
        <begin position="286"/>
        <end position="307"/>
    </location>
</feature>
<accession>A0AAD7IJC6</accession>
<feature type="region of interest" description="Disordered" evidence="1">
    <location>
        <begin position="61"/>
        <end position="164"/>
    </location>
</feature>
<reference evidence="2" key="1">
    <citation type="submission" date="2023-03" db="EMBL/GenBank/DDBJ databases">
        <title>Massive genome expansion in bonnet fungi (Mycena s.s.) driven by repeated elements and novel gene families across ecological guilds.</title>
        <authorList>
            <consortium name="Lawrence Berkeley National Laboratory"/>
            <person name="Harder C.B."/>
            <person name="Miyauchi S."/>
            <person name="Viragh M."/>
            <person name="Kuo A."/>
            <person name="Thoen E."/>
            <person name="Andreopoulos B."/>
            <person name="Lu D."/>
            <person name="Skrede I."/>
            <person name="Drula E."/>
            <person name="Henrissat B."/>
            <person name="Morin E."/>
            <person name="Kohler A."/>
            <person name="Barry K."/>
            <person name="LaButti K."/>
            <person name="Morin E."/>
            <person name="Salamov A."/>
            <person name="Lipzen A."/>
            <person name="Mereny Z."/>
            <person name="Hegedus B."/>
            <person name="Baldrian P."/>
            <person name="Stursova M."/>
            <person name="Weitz H."/>
            <person name="Taylor A."/>
            <person name="Grigoriev I.V."/>
            <person name="Nagy L.G."/>
            <person name="Martin F."/>
            <person name="Kauserud H."/>
        </authorList>
    </citation>
    <scope>NUCLEOTIDE SEQUENCE</scope>
    <source>
        <strain evidence="2">CBHHK188m</strain>
    </source>
</reference>
<dbReference type="AlphaFoldDB" id="A0AAD7IJC6"/>
<organism evidence="2 3">
    <name type="scientific">Mycena maculata</name>
    <dbReference type="NCBI Taxonomy" id="230809"/>
    <lineage>
        <taxon>Eukaryota</taxon>
        <taxon>Fungi</taxon>
        <taxon>Dikarya</taxon>
        <taxon>Basidiomycota</taxon>
        <taxon>Agaricomycotina</taxon>
        <taxon>Agaricomycetes</taxon>
        <taxon>Agaricomycetidae</taxon>
        <taxon>Agaricales</taxon>
        <taxon>Marasmiineae</taxon>
        <taxon>Mycenaceae</taxon>
        <taxon>Mycena</taxon>
    </lineage>
</organism>